<proteinExistence type="predicted"/>
<feature type="transmembrane region" description="Helical" evidence="1">
    <location>
        <begin position="48"/>
        <end position="71"/>
    </location>
</feature>
<keyword evidence="1" id="KW-1133">Transmembrane helix</keyword>
<evidence type="ECO:0000256" key="1">
    <source>
        <dbReference type="SAM" id="Phobius"/>
    </source>
</evidence>
<keyword evidence="1" id="KW-0472">Membrane</keyword>
<evidence type="ECO:0000313" key="2">
    <source>
        <dbReference type="EMBL" id="MPM97844.1"/>
    </source>
</evidence>
<sequence length="76" mass="7585">METFDNDLTIKAIELPSAAIPMPPPISIMEPEMAGVCGFGAAAGAGAAVAAVAAVVKLVPICFCASVLLAVKKRSA</sequence>
<keyword evidence="1" id="KW-0812">Transmembrane</keyword>
<organism evidence="2">
    <name type="scientific">bioreactor metagenome</name>
    <dbReference type="NCBI Taxonomy" id="1076179"/>
    <lineage>
        <taxon>unclassified sequences</taxon>
        <taxon>metagenomes</taxon>
        <taxon>ecological metagenomes</taxon>
    </lineage>
</organism>
<comment type="caution">
    <text evidence="2">The sequence shown here is derived from an EMBL/GenBank/DDBJ whole genome shotgun (WGS) entry which is preliminary data.</text>
</comment>
<accession>A0A645E7H2</accession>
<dbReference type="EMBL" id="VSSQ01044059">
    <property type="protein sequence ID" value="MPM97844.1"/>
    <property type="molecule type" value="Genomic_DNA"/>
</dbReference>
<gene>
    <name evidence="2" type="ORF">SDC9_145024</name>
</gene>
<dbReference type="AlphaFoldDB" id="A0A645E7H2"/>
<reference evidence="2" key="1">
    <citation type="submission" date="2019-08" db="EMBL/GenBank/DDBJ databases">
        <authorList>
            <person name="Kucharzyk K."/>
            <person name="Murdoch R.W."/>
            <person name="Higgins S."/>
            <person name="Loffler F."/>
        </authorList>
    </citation>
    <scope>NUCLEOTIDE SEQUENCE</scope>
</reference>
<protein>
    <submittedName>
        <fullName evidence="2">Uncharacterized protein</fullName>
    </submittedName>
</protein>
<name>A0A645E7H2_9ZZZZ</name>